<reference evidence="2 3" key="1">
    <citation type="submission" date="2019-04" db="EMBL/GenBank/DDBJ databases">
        <authorList>
            <person name="Alioto T."/>
            <person name="Alioto T."/>
        </authorList>
    </citation>
    <scope>NUCLEOTIDE SEQUENCE [LARGE SCALE GENOMIC DNA]</scope>
</reference>
<dbReference type="EMBL" id="CABDUW010002386">
    <property type="protein sequence ID" value="VTJ86619.1"/>
    <property type="molecule type" value="Genomic_DNA"/>
</dbReference>
<gene>
    <name evidence="1" type="ORF">GHT09_002637</name>
    <name evidence="2" type="ORF">MONAX_5E028740</name>
</gene>
<name>A0A5E4D011_MARMO</name>
<protein>
    <submittedName>
        <fullName evidence="2">Uncharacterized protein</fullName>
    </submittedName>
</protein>
<organism evidence="2 3">
    <name type="scientific">Marmota monax</name>
    <name type="common">Woodchuck</name>
    <dbReference type="NCBI Taxonomy" id="9995"/>
    <lineage>
        <taxon>Eukaryota</taxon>
        <taxon>Metazoa</taxon>
        <taxon>Chordata</taxon>
        <taxon>Craniata</taxon>
        <taxon>Vertebrata</taxon>
        <taxon>Euteleostomi</taxon>
        <taxon>Mammalia</taxon>
        <taxon>Eutheria</taxon>
        <taxon>Euarchontoglires</taxon>
        <taxon>Glires</taxon>
        <taxon>Rodentia</taxon>
        <taxon>Sciuromorpha</taxon>
        <taxon>Sciuridae</taxon>
        <taxon>Xerinae</taxon>
        <taxon>Marmotini</taxon>
        <taxon>Marmota</taxon>
    </lineage>
</organism>
<dbReference type="EMBL" id="WJEC01007854">
    <property type="protein sequence ID" value="KAF7466344.1"/>
    <property type="molecule type" value="Genomic_DNA"/>
</dbReference>
<evidence type="ECO:0000313" key="1">
    <source>
        <dbReference type="EMBL" id="KAF7466344.1"/>
    </source>
</evidence>
<evidence type="ECO:0000313" key="2">
    <source>
        <dbReference type="EMBL" id="VTJ86619.1"/>
    </source>
</evidence>
<sequence length="106" mass="12004">MPIILATWEPEAGELQMQVQPGQHNMRKPVSKPKQTLRYLNSKRGESTWLSLHAQSLAGKGRRDNLKKNSCSRVEDISQRNTEMILPNEVVHHAACALVSLMRFLA</sequence>
<accession>A0A5E4D011</accession>
<proteinExistence type="predicted"/>
<keyword evidence="3" id="KW-1185">Reference proteome</keyword>
<evidence type="ECO:0000313" key="3">
    <source>
        <dbReference type="Proteomes" id="UP000335636"/>
    </source>
</evidence>
<dbReference type="Proteomes" id="UP000335636">
    <property type="component" value="Unassembled WGS sequence"/>
</dbReference>
<dbReference type="AlphaFoldDB" id="A0A5E4D011"/>
<reference evidence="1" key="2">
    <citation type="submission" date="2020-08" db="EMBL/GenBank/DDBJ databases">
        <authorList>
            <person name="Shumante A."/>
            <person name="Zimin A.V."/>
            <person name="Puiu D."/>
            <person name="Salzberg S.L."/>
        </authorList>
    </citation>
    <scope>NUCLEOTIDE SEQUENCE</scope>
    <source>
        <strain evidence="1">WC2-LM</strain>
        <tissue evidence="1">Liver</tissue>
    </source>
</reference>
<dbReference type="Proteomes" id="UP000662637">
    <property type="component" value="Unassembled WGS sequence"/>
</dbReference>